<gene>
    <name evidence="3" type="ORF">ENM30_02420</name>
    <name evidence="2" type="ORF">ENT82_07515</name>
    <name evidence="1" type="ORF">ENU43_00555</name>
</gene>
<evidence type="ECO:0000313" key="1">
    <source>
        <dbReference type="EMBL" id="HGL40150.1"/>
    </source>
</evidence>
<protein>
    <submittedName>
        <fullName evidence="2">Uncharacterized protein</fullName>
    </submittedName>
</protein>
<dbReference type="EMBL" id="DRXG01000047">
    <property type="protein sequence ID" value="HHN52149.1"/>
    <property type="molecule type" value="Genomic_DNA"/>
</dbReference>
<proteinExistence type="predicted"/>
<organism evidence="2">
    <name type="scientific">Caldiarchaeum subterraneum</name>
    <dbReference type="NCBI Taxonomy" id="311458"/>
    <lineage>
        <taxon>Archaea</taxon>
        <taxon>Nitrososphaerota</taxon>
        <taxon>Candidatus Caldarchaeales</taxon>
        <taxon>Candidatus Caldarchaeaceae</taxon>
        <taxon>Candidatus Caldarchaeum</taxon>
    </lineage>
</organism>
<comment type="caution">
    <text evidence="2">The sequence shown here is derived from an EMBL/GenBank/DDBJ whole genome shotgun (WGS) entry which is preliminary data.</text>
</comment>
<reference evidence="2" key="1">
    <citation type="journal article" date="2020" name="mSystems">
        <title>Genome- and Community-Level Interaction Insights into Carbon Utilization and Element Cycling Functions of Hydrothermarchaeota in Hydrothermal Sediment.</title>
        <authorList>
            <person name="Zhou Z."/>
            <person name="Liu Y."/>
            <person name="Xu W."/>
            <person name="Pan J."/>
            <person name="Luo Z.H."/>
            <person name="Li M."/>
        </authorList>
    </citation>
    <scope>NUCLEOTIDE SEQUENCE [LARGE SCALE GENOMIC DNA]</scope>
    <source>
        <strain evidence="3">SpSt-1073</strain>
        <strain evidence="2">SpSt-613</strain>
        <strain evidence="1">SpSt-669</strain>
    </source>
</reference>
<evidence type="ECO:0000313" key="2">
    <source>
        <dbReference type="EMBL" id="HGN90950.1"/>
    </source>
</evidence>
<name>A0A7C4I1Z2_CALS0</name>
<accession>A0A7C4I1Z2</accession>
<sequence length="135" mass="15085">MTTAKIKINIGNVTVEIEAPVDKIEEAVKNTIAAIRSTEPTAPTQPQTQTRKPITCKKAVEDLLADGWLQTGRTLAEVVSELERRGFLYDTTAVAHVLLDLVREGKLERVGEPRRYIYLAKKTPATQRLEENSTR</sequence>
<dbReference type="AlphaFoldDB" id="A0A7C4I1Z2"/>
<dbReference type="EMBL" id="DTAD01000081">
    <property type="protein sequence ID" value="HGN90950.1"/>
    <property type="molecule type" value="Genomic_DNA"/>
</dbReference>
<evidence type="ECO:0000313" key="3">
    <source>
        <dbReference type="EMBL" id="HHN52149.1"/>
    </source>
</evidence>
<dbReference type="EMBL" id="DTCM01000006">
    <property type="protein sequence ID" value="HGL40150.1"/>
    <property type="molecule type" value="Genomic_DNA"/>
</dbReference>